<accession>A0A9P0B0G5</accession>
<proteinExistence type="predicted"/>
<dbReference type="OrthoDB" id="6781329at2759"/>
<dbReference type="Proteomes" id="UP001154078">
    <property type="component" value="Chromosome 3"/>
</dbReference>
<dbReference type="AlphaFoldDB" id="A0A9P0B0G5"/>
<sequence>MEIHHKINQLLDVDDWPAYNVNILGDFGDSDIEPSPVVNEEIHKFCEKLIREENADTLTKNGKSNLTGTSKVEEKTNSEKNINYAHILKKNTVAASSTSNVPFEKKEYQEVKKLQRKTGHNEETKIQLMNAFRRLSDSEKLKSIYIQSIESKAVLIVLNKEVGEMKAELKTLKNNSIIRDLEKPNVFDTRRKLSPSYGIKLPIEDLESFDAFERTAEHEETEKFKACRSKMWLYIGRVSEGVEETDIINYIKKRCSSAAETDIAVSKLPTLGKAKAFKVGIGYKYHEELNQASFWPSNITIRRFNFWAHKNNSVVF</sequence>
<gene>
    <name evidence="1" type="ORF">MELIAE_LOCUS4710</name>
</gene>
<name>A0A9P0B0G5_BRAAE</name>
<evidence type="ECO:0000313" key="2">
    <source>
        <dbReference type="Proteomes" id="UP001154078"/>
    </source>
</evidence>
<keyword evidence="2" id="KW-1185">Reference proteome</keyword>
<evidence type="ECO:0000313" key="1">
    <source>
        <dbReference type="EMBL" id="CAH0552499.1"/>
    </source>
</evidence>
<dbReference type="EMBL" id="OV121134">
    <property type="protein sequence ID" value="CAH0552499.1"/>
    <property type="molecule type" value="Genomic_DNA"/>
</dbReference>
<organism evidence="1 2">
    <name type="scientific">Brassicogethes aeneus</name>
    <name type="common">Rape pollen beetle</name>
    <name type="synonym">Meligethes aeneus</name>
    <dbReference type="NCBI Taxonomy" id="1431903"/>
    <lineage>
        <taxon>Eukaryota</taxon>
        <taxon>Metazoa</taxon>
        <taxon>Ecdysozoa</taxon>
        <taxon>Arthropoda</taxon>
        <taxon>Hexapoda</taxon>
        <taxon>Insecta</taxon>
        <taxon>Pterygota</taxon>
        <taxon>Neoptera</taxon>
        <taxon>Endopterygota</taxon>
        <taxon>Coleoptera</taxon>
        <taxon>Polyphaga</taxon>
        <taxon>Cucujiformia</taxon>
        <taxon>Nitidulidae</taxon>
        <taxon>Meligethinae</taxon>
        <taxon>Brassicogethes</taxon>
    </lineage>
</organism>
<reference evidence="1" key="1">
    <citation type="submission" date="2021-12" db="EMBL/GenBank/DDBJ databases">
        <authorList>
            <person name="King R."/>
        </authorList>
    </citation>
    <scope>NUCLEOTIDE SEQUENCE</scope>
</reference>
<protein>
    <submittedName>
        <fullName evidence="1">Uncharacterized protein</fullName>
    </submittedName>
</protein>